<dbReference type="Pfam" id="PF00012">
    <property type="entry name" value="HSP70"/>
    <property type="match status" value="1"/>
</dbReference>
<dbReference type="PANTHER" id="PTHR42749:SF1">
    <property type="entry name" value="CELL SHAPE-DETERMINING PROTEIN MREB"/>
    <property type="match status" value="1"/>
</dbReference>
<dbReference type="OMA" id="ANIPWIR"/>
<keyword evidence="4" id="KW-1185">Reference proteome</keyword>
<dbReference type="Gene3D" id="3.90.640.10">
    <property type="entry name" value="Actin, Chain A, domain 4"/>
    <property type="match status" value="1"/>
</dbReference>
<dbReference type="GO" id="GO:0140662">
    <property type="term" value="F:ATP-dependent protein folding chaperone"/>
    <property type="evidence" value="ECO:0007669"/>
    <property type="project" value="InterPro"/>
</dbReference>
<dbReference type="InterPro" id="IPR043129">
    <property type="entry name" value="ATPase_NBD"/>
</dbReference>
<reference evidence="4" key="1">
    <citation type="journal article" date="2016" name="Genome Announc.">
        <title>Draft genome sequences of fungus Aspergillus calidoustus.</title>
        <authorList>
            <person name="Horn F."/>
            <person name="Linde J."/>
            <person name="Mattern D.J."/>
            <person name="Walther G."/>
            <person name="Guthke R."/>
            <person name="Scherlach K."/>
            <person name="Martin K."/>
            <person name="Brakhage A.A."/>
            <person name="Petzke L."/>
            <person name="Valiante V."/>
        </authorList>
    </citation>
    <scope>NUCLEOTIDE SEQUENCE [LARGE SCALE GENOMIC DNA]</scope>
    <source>
        <strain evidence="4">SF006504</strain>
    </source>
</reference>
<accession>A0A0U4ZKQ0</accession>
<name>A0A0U4ZKQ0_ASPCI</name>
<dbReference type="GO" id="GO:0005524">
    <property type="term" value="F:ATP binding"/>
    <property type="evidence" value="ECO:0007669"/>
    <property type="project" value="UniProtKB-KW"/>
</dbReference>
<evidence type="ECO:0000256" key="2">
    <source>
        <dbReference type="ARBA" id="ARBA00022840"/>
    </source>
</evidence>
<organism evidence="3 4">
    <name type="scientific">Aspergillus calidoustus</name>
    <dbReference type="NCBI Taxonomy" id="454130"/>
    <lineage>
        <taxon>Eukaryota</taxon>
        <taxon>Fungi</taxon>
        <taxon>Dikarya</taxon>
        <taxon>Ascomycota</taxon>
        <taxon>Pezizomycotina</taxon>
        <taxon>Eurotiomycetes</taxon>
        <taxon>Eurotiomycetidae</taxon>
        <taxon>Eurotiales</taxon>
        <taxon>Aspergillaceae</taxon>
        <taxon>Aspergillus</taxon>
        <taxon>Aspergillus subgen. Nidulantes</taxon>
    </lineage>
</organism>
<dbReference type="CDD" id="cd10170">
    <property type="entry name" value="ASKHA_NBD_HSP70"/>
    <property type="match status" value="1"/>
</dbReference>
<keyword evidence="1" id="KW-0547">Nucleotide-binding</keyword>
<dbReference type="SUPFAM" id="SSF53067">
    <property type="entry name" value="Actin-like ATPase domain"/>
    <property type="match status" value="2"/>
</dbReference>
<proteinExistence type="predicted"/>
<protein>
    <submittedName>
        <fullName evidence="3">Uncharacterized protein</fullName>
    </submittedName>
</protein>
<dbReference type="Gene3D" id="3.30.420.40">
    <property type="match status" value="2"/>
</dbReference>
<evidence type="ECO:0000256" key="1">
    <source>
        <dbReference type="ARBA" id="ARBA00022741"/>
    </source>
</evidence>
<sequence length="293" mass="31542">MATPRGAKLIVGLDYGTTKTLILINGLLGIAYAYWDPSHPQASAIKCVPFGKKQFVPSHVGYGGNGEVLWGDAASGSAVPGYTWTKVLLNDDGPQEHSFGSGLLSRLVRNGFFYMSKDKPDTVVVDFLKQVRKHVAAHLELDYMEEVPPTEFWFTIPATWTEKARDRFLRAINLAGFGTRPQDHVLFLLEAEAAALATGKSRAIVVCDCGGATSDITAFRISNNGSDQEFGLMSASTGVYCGGAEVDARLLKHLEVTDPVAVAAATEQQADLVATVEMAVRLKIDFTGTSRAV</sequence>
<dbReference type="EMBL" id="CDMC01000017">
    <property type="protein sequence ID" value="CEL10165.1"/>
    <property type="molecule type" value="Genomic_DNA"/>
</dbReference>
<evidence type="ECO:0000313" key="4">
    <source>
        <dbReference type="Proteomes" id="UP000054771"/>
    </source>
</evidence>
<dbReference type="Proteomes" id="UP000054771">
    <property type="component" value="Unassembled WGS sequence"/>
</dbReference>
<dbReference type="OrthoDB" id="2963168at2759"/>
<keyword evidence="2" id="KW-0067">ATP-binding</keyword>
<dbReference type="InterPro" id="IPR013126">
    <property type="entry name" value="Hsp_70_fam"/>
</dbReference>
<evidence type="ECO:0000313" key="3">
    <source>
        <dbReference type="EMBL" id="CEL10165.1"/>
    </source>
</evidence>
<dbReference type="PANTHER" id="PTHR42749">
    <property type="entry name" value="CELL SHAPE-DETERMINING PROTEIN MREB"/>
    <property type="match status" value="1"/>
</dbReference>
<dbReference type="AlphaFoldDB" id="A0A0U4ZKQ0"/>
<gene>
    <name evidence="3" type="ORF">ASPCAL13290</name>
</gene>
<dbReference type="STRING" id="454130.A0A0U4ZKQ0"/>